<keyword evidence="4" id="KW-0067">ATP-binding</keyword>
<feature type="domain" description="SMC hinge" evidence="8">
    <location>
        <begin position="566"/>
        <end position="686"/>
    </location>
</feature>
<dbReference type="Pfam" id="PF13472">
    <property type="entry name" value="Lipase_GDSL_2"/>
    <property type="match status" value="1"/>
</dbReference>
<dbReference type="InterPro" id="IPR003395">
    <property type="entry name" value="RecF/RecN/SMC_N"/>
</dbReference>
<gene>
    <name evidence="9" type="ORF">VCS650_LOCUS11235</name>
</gene>
<evidence type="ECO:0000313" key="9">
    <source>
        <dbReference type="EMBL" id="CAF0936442.1"/>
    </source>
</evidence>
<evidence type="ECO:0000256" key="3">
    <source>
        <dbReference type="ARBA" id="ARBA00022741"/>
    </source>
</evidence>
<dbReference type="CDD" id="cd00229">
    <property type="entry name" value="SGNH_hydrolase"/>
    <property type="match status" value="1"/>
</dbReference>
<dbReference type="SUPFAM" id="SSF75553">
    <property type="entry name" value="Smc hinge domain"/>
    <property type="match status" value="1"/>
</dbReference>
<evidence type="ECO:0000256" key="1">
    <source>
        <dbReference type="ARBA" id="ARBA00004123"/>
    </source>
</evidence>
<dbReference type="SMART" id="SM00968">
    <property type="entry name" value="SMC_hinge"/>
    <property type="match status" value="1"/>
</dbReference>
<dbReference type="Pfam" id="PF02463">
    <property type="entry name" value="SMC_N"/>
    <property type="match status" value="1"/>
</dbReference>
<dbReference type="InterPro" id="IPR036277">
    <property type="entry name" value="SMC_hinge_sf"/>
</dbReference>
<sequence>MTHQGDEGEAAEEEIDVETLELPPLPEHIQALLTPKYRLVITKIEINNFKSFAGRIQLDQFDEHFTCIIGPNGSGKSNVIDSLLFVIGHRASKMRGAKLSTLLHNSAECPNVKSCSVTVHFEAIAIEGEKEKIRFSITRIAFPDNSSHYKINEKQVSLKDVTKLLREYGVDLDHSRYLILQGDVESIAMMKPIAANEHEQGFLEYLEDIIGTERFKKPLELLNLKVEELSAMWAEKKNRVKAAQNEVQQLDGPYQHALDFIKCDNDYKLAKSKMLQLKRFELGDQEVALTVKYTDREEKMKESNEQCVGKKQLCKQSQDELNRLQKSYDKNNNELVKLKKSLVDYETEDGTIRHEIKTSFDQEKKYEKQNEQELTKIETWENIPNEKSNEIIQAEEKLKQAENDEEKFQIELNKLKQDLLPQTEEWRKELTEKTNNCNRFKQDKYANKKKDYDLAQNRLQLLLSEEERHKNTLNEMKNDYENKQKELNTKQEKFHDIDQQLIQTEKLHQEKEQLLKNIEEEYVVIDKRFRQNQLELNNMNSQQQTTQSRDRTLNFLLGQKQQGKLQGFHQRLGALASIDSKYDVAISTAAGGYLDYYVVDDVKSGEAAKNLLKEHKQGTGSFICMDKMLRHAQQASRRFDVPQLAPNTHRLFDLIDINDSVYKNTFYYALRDTLVVDNIDDAQKVAFGGQTRYRVVTLKGEIIEQSGTMSGGGSYQAHGKMTLKTAGNRTSRQSITIDPARKNQLEKSVKEDGEKLTELEQERFQLTTEEKQLRQKLADEKRTHTQIKNDLKNLPNHVETLKLSVEKQQKLVESKTVSTKDREKYDEELQQTKEEYDTANNELEGLKSEIDIVTKRINDHNKLALAKPQADLDNAINQVKQYQNIIDTANVEITNARRNLKKSQDKIKANQTAMDQILKKRADFNTRLEKLEELAKNADEKKNNIEEELETNKINMAYEQQQRLPLSILAIGDSLTAGYYNGGWGHHPYAIHLTDLLKSINIPVNIDQRGVSGERVVPTMVDRLHSILEKGTSYDWIIILGGTNDLDDSVSPENIFKNGLEPMYAMCLNQPQMKTKLAAMTVIENAYDSPSHNDDKERQELNQMIRDYVTNTDKPDRICLVDLDQGIPFHSMNNDERLQIWDDNDHLTPAGYDRMATLVFDIIKNKL</sequence>
<protein>
    <recommendedName>
        <fullName evidence="8">SMC hinge domain-containing protein</fullName>
    </recommendedName>
</protein>
<evidence type="ECO:0000256" key="7">
    <source>
        <dbReference type="SAM" id="Coils"/>
    </source>
</evidence>
<dbReference type="GO" id="GO:0000796">
    <property type="term" value="C:condensin complex"/>
    <property type="evidence" value="ECO:0007669"/>
    <property type="project" value="TreeGrafter"/>
</dbReference>
<evidence type="ECO:0000256" key="2">
    <source>
        <dbReference type="ARBA" id="ARBA00006005"/>
    </source>
</evidence>
<evidence type="ECO:0000256" key="6">
    <source>
        <dbReference type="ARBA" id="ARBA00023242"/>
    </source>
</evidence>
<keyword evidence="5 7" id="KW-0175">Coiled coil</keyword>
<dbReference type="AlphaFoldDB" id="A0A814BY71"/>
<evidence type="ECO:0000259" key="8">
    <source>
        <dbReference type="SMART" id="SM00968"/>
    </source>
</evidence>
<feature type="coiled-coil region" evidence="7">
    <location>
        <begin position="445"/>
        <end position="528"/>
    </location>
</feature>
<dbReference type="InterPro" id="IPR013830">
    <property type="entry name" value="SGNH_hydro"/>
</dbReference>
<dbReference type="GO" id="GO:0005524">
    <property type="term" value="F:ATP binding"/>
    <property type="evidence" value="ECO:0007669"/>
    <property type="project" value="UniProtKB-KW"/>
</dbReference>
<dbReference type="OrthoDB" id="5575062at2759"/>
<feature type="coiled-coil region" evidence="7">
    <location>
        <begin position="314"/>
        <end position="348"/>
    </location>
</feature>
<proteinExistence type="inferred from homology"/>
<keyword evidence="3" id="KW-0547">Nucleotide-binding</keyword>
<evidence type="ECO:0000256" key="4">
    <source>
        <dbReference type="ARBA" id="ARBA00022840"/>
    </source>
</evidence>
<organism evidence="9 10">
    <name type="scientific">Adineta steineri</name>
    <dbReference type="NCBI Taxonomy" id="433720"/>
    <lineage>
        <taxon>Eukaryota</taxon>
        <taxon>Metazoa</taxon>
        <taxon>Spiralia</taxon>
        <taxon>Gnathifera</taxon>
        <taxon>Rotifera</taxon>
        <taxon>Eurotatoria</taxon>
        <taxon>Bdelloidea</taxon>
        <taxon>Adinetida</taxon>
        <taxon>Adinetidae</taxon>
        <taxon>Adineta</taxon>
    </lineage>
</organism>
<dbReference type="Gene3D" id="3.40.50.300">
    <property type="entry name" value="P-loop containing nucleotide triphosphate hydrolases"/>
    <property type="match status" value="1"/>
</dbReference>
<dbReference type="PANTHER" id="PTHR18937">
    <property type="entry name" value="STRUCTURAL MAINTENANCE OF CHROMOSOMES SMC FAMILY MEMBER"/>
    <property type="match status" value="1"/>
</dbReference>
<dbReference type="Proteomes" id="UP000663891">
    <property type="component" value="Unassembled WGS sequence"/>
</dbReference>
<dbReference type="InterPro" id="IPR036514">
    <property type="entry name" value="SGNH_hydro_sf"/>
</dbReference>
<dbReference type="InterPro" id="IPR027417">
    <property type="entry name" value="P-loop_NTPase"/>
</dbReference>
<dbReference type="PANTHER" id="PTHR18937:SF172">
    <property type="entry name" value="STRUCTURAL MAINTENANCE OF CHROMOSOMES PROTEIN"/>
    <property type="match status" value="1"/>
</dbReference>
<dbReference type="GO" id="GO:0005634">
    <property type="term" value="C:nucleus"/>
    <property type="evidence" value="ECO:0007669"/>
    <property type="project" value="UniProtKB-SubCell"/>
</dbReference>
<comment type="subcellular location">
    <subcellularLocation>
        <location evidence="1">Nucleus</location>
    </subcellularLocation>
</comment>
<dbReference type="SUPFAM" id="SSF52540">
    <property type="entry name" value="P-loop containing nucleoside triphosphate hydrolases"/>
    <property type="match status" value="1"/>
</dbReference>
<feature type="coiled-coil region" evidence="7">
    <location>
        <begin position="815"/>
        <end position="955"/>
    </location>
</feature>
<comment type="caution">
    <text evidence="9">The sequence shown here is derived from an EMBL/GenBank/DDBJ whole genome shotgun (WGS) entry which is preliminary data.</text>
</comment>
<dbReference type="Gene3D" id="3.30.70.1620">
    <property type="match status" value="1"/>
</dbReference>
<accession>A0A814BY71</accession>
<dbReference type="SUPFAM" id="SSF52266">
    <property type="entry name" value="SGNH hydrolase"/>
    <property type="match status" value="1"/>
</dbReference>
<feature type="coiled-coil region" evidence="7">
    <location>
        <begin position="742"/>
        <end position="790"/>
    </location>
</feature>
<evidence type="ECO:0000256" key="5">
    <source>
        <dbReference type="ARBA" id="ARBA00023054"/>
    </source>
</evidence>
<comment type="similarity">
    <text evidence="2">Belongs to the SMC family. SMC4 subfamily.</text>
</comment>
<reference evidence="9" key="1">
    <citation type="submission" date="2021-02" db="EMBL/GenBank/DDBJ databases">
        <authorList>
            <person name="Nowell W R."/>
        </authorList>
    </citation>
    <scope>NUCLEOTIDE SEQUENCE</scope>
</reference>
<keyword evidence="6" id="KW-0539">Nucleus</keyword>
<dbReference type="GO" id="GO:0007076">
    <property type="term" value="P:mitotic chromosome condensation"/>
    <property type="evidence" value="ECO:0007669"/>
    <property type="project" value="TreeGrafter"/>
</dbReference>
<evidence type="ECO:0000313" key="10">
    <source>
        <dbReference type="Proteomes" id="UP000663891"/>
    </source>
</evidence>
<dbReference type="Gene3D" id="3.40.50.1110">
    <property type="entry name" value="SGNH hydrolase"/>
    <property type="match status" value="1"/>
</dbReference>
<dbReference type="EMBL" id="CAJNON010000083">
    <property type="protein sequence ID" value="CAF0936442.1"/>
    <property type="molecule type" value="Genomic_DNA"/>
</dbReference>
<feature type="coiled-coil region" evidence="7">
    <location>
        <begin position="384"/>
        <end position="418"/>
    </location>
</feature>
<dbReference type="InterPro" id="IPR010935">
    <property type="entry name" value="SMC_hinge"/>
</dbReference>
<dbReference type="Gene3D" id="1.20.1060.20">
    <property type="match status" value="1"/>
</dbReference>
<name>A0A814BY71_9BILA</name>
<dbReference type="Pfam" id="PF06470">
    <property type="entry name" value="SMC_hinge"/>
    <property type="match status" value="1"/>
</dbReference>